<keyword evidence="11" id="KW-1185">Reference proteome</keyword>
<dbReference type="EMBL" id="PIPR01000001">
    <property type="protein sequence ID" value="RUO40840.1"/>
    <property type="molecule type" value="Genomic_DNA"/>
</dbReference>
<name>A0A7Z7ETA7_9GAMM</name>
<keyword evidence="4" id="KW-0105">Cadmium resistance</keyword>
<dbReference type="NCBIfam" id="TIGR01730">
    <property type="entry name" value="RND_mfp"/>
    <property type="match status" value="1"/>
</dbReference>
<feature type="domain" description="Multidrug resistance protein MdtA-like barrel-sandwich hybrid" evidence="7">
    <location>
        <begin position="93"/>
        <end position="214"/>
    </location>
</feature>
<dbReference type="AlphaFoldDB" id="A0A7Z7ETA7"/>
<protein>
    <submittedName>
        <fullName evidence="10">Efflux RND transporter periplasmic adaptor subunit</fullName>
    </submittedName>
</protein>
<dbReference type="Gene3D" id="2.40.420.20">
    <property type="match status" value="1"/>
</dbReference>
<comment type="caution">
    <text evidence="10">The sequence shown here is derived from an EMBL/GenBank/DDBJ whole genome shotgun (WGS) entry which is preliminary data.</text>
</comment>
<keyword evidence="6" id="KW-0175">Coiled coil</keyword>
<proteinExistence type="inferred from homology"/>
<dbReference type="Gene3D" id="1.10.287.470">
    <property type="entry name" value="Helix hairpin bin"/>
    <property type="match status" value="1"/>
</dbReference>
<dbReference type="Pfam" id="PF25989">
    <property type="entry name" value="YknX_C"/>
    <property type="match status" value="1"/>
</dbReference>
<dbReference type="FunFam" id="2.40.30.170:FF:000010">
    <property type="entry name" value="Efflux RND transporter periplasmic adaptor subunit"/>
    <property type="match status" value="1"/>
</dbReference>
<dbReference type="Gene3D" id="2.40.30.170">
    <property type="match status" value="1"/>
</dbReference>
<evidence type="ECO:0000259" key="9">
    <source>
        <dbReference type="Pfam" id="PF25989"/>
    </source>
</evidence>
<reference evidence="11" key="1">
    <citation type="journal article" date="2018" name="Front. Microbiol.">
        <title>Genome-Based Analysis Reveals the Taxonomy and Diversity of the Family Idiomarinaceae.</title>
        <authorList>
            <person name="Liu Y."/>
            <person name="Lai Q."/>
            <person name="Shao Z."/>
        </authorList>
    </citation>
    <scope>NUCLEOTIDE SEQUENCE [LARGE SCALE GENOMIC DNA]</scope>
    <source>
        <strain evidence="11">KYW314</strain>
    </source>
</reference>
<evidence type="ECO:0000313" key="10">
    <source>
        <dbReference type="EMBL" id="RUO40840.1"/>
    </source>
</evidence>
<dbReference type="FunFam" id="2.40.420.20:FF:000006">
    <property type="entry name" value="RND family efflux transporter MFP subunit"/>
    <property type="match status" value="1"/>
</dbReference>
<gene>
    <name evidence="10" type="ORF">CWE22_01185</name>
</gene>
<dbReference type="InterPro" id="IPR058792">
    <property type="entry name" value="Beta-barrel_RND_2"/>
</dbReference>
<evidence type="ECO:0000256" key="1">
    <source>
        <dbReference type="ARBA" id="ARBA00009477"/>
    </source>
</evidence>
<feature type="domain" description="CusB-like beta-barrel" evidence="8">
    <location>
        <begin position="229"/>
        <end position="299"/>
    </location>
</feature>
<dbReference type="InterPro" id="IPR006143">
    <property type="entry name" value="RND_pump_MFP"/>
</dbReference>
<dbReference type="Pfam" id="PF25954">
    <property type="entry name" value="Beta-barrel_RND_2"/>
    <property type="match status" value="1"/>
</dbReference>
<dbReference type="PANTHER" id="PTHR30469:SF38">
    <property type="entry name" value="HLYD FAMILY SECRETION PROTEIN"/>
    <property type="match status" value="1"/>
</dbReference>
<dbReference type="Proteomes" id="UP000287766">
    <property type="component" value="Unassembled WGS sequence"/>
</dbReference>
<dbReference type="GO" id="GO:1990281">
    <property type="term" value="C:efflux pump complex"/>
    <property type="evidence" value="ECO:0007669"/>
    <property type="project" value="TreeGrafter"/>
</dbReference>
<evidence type="ECO:0000256" key="5">
    <source>
        <dbReference type="ARBA" id="ARBA00058766"/>
    </source>
</evidence>
<evidence type="ECO:0000256" key="4">
    <source>
        <dbReference type="ARBA" id="ARBA00043263"/>
    </source>
</evidence>
<dbReference type="InterPro" id="IPR058625">
    <property type="entry name" value="MdtA-like_BSH"/>
</dbReference>
<evidence type="ECO:0000313" key="11">
    <source>
        <dbReference type="Proteomes" id="UP000287766"/>
    </source>
</evidence>
<keyword evidence="3" id="KW-0862">Zinc</keyword>
<dbReference type="PANTHER" id="PTHR30469">
    <property type="entry name" value="MULTIDRUG RESISTANCE PROTEIN MDTA"/>
    <property type="match status" value="1"/>
</dbReference>
<dbReference type="GO" id="GO:0046686">
    <property type="term" value="P:response to cadmium ion"/>
    <property type="evidence" value="ECO:0007669"/>
    <property type="project" value="UniProtKB-KW"/>
</dbReference>
<evidence type="ECO:0000259" key="8">
    <source>
        <dbReference type="Pfam" id="PF25954"/>
    </source>
</evidence>
<evidence type="ECO:0000259" key="7">
    <source>
        <dbReference type="Pfam" id="PF25917"/>
    </source>
</evidence>
<feature type="coiled-coil region" evidence="6">
    <location>
        <begin position="125"/>
        <end position="156"/>
    </location>
</feature>
<dbReference type="Gene3D" id="2.40.50.100">
    <property type="match status" value="1"/>
</dbReference>
<dbReference type="GO" id="GO:0015562">
    <property type="term" value="F:efflux transmembrane transporter activity"/>
    <property type="evidence" value="ECO:0007669"/>
    <property type="project" value="TreeGrafter"/>
</dbReference>
<dbReference type="SUPFAM" id="SSF111369">
    <property type="entry name" value="HlyD-like secretion proteins"/>
    <property type="match status" value="1"/>
</dbReference>
<evidence type="ECO:0000256" key="3">
    <source>
        <dbReference type="ARBA" id="ARBA00022833"/>
    </source>
</evidence>
<comment type="similarity">
    <text evidence="1">Belongs to the membrane fusion protein (MFP) (TC 8.A.1) family.</text>
</comment>
<comment type="function">
    <text evidence="5">CzcA and CzcB together would act in zinc efflux nearly as effectively as the complete czc efflux system (CzcABC). The CzcB protein is thought to funnel zinc cations to the CzcA transport protein.</text>
</comment>
<evidence type="ECO:0000256" key="6">
    <source>
        <dbReference type="SAM" id="Coils"/>
    </source>
</evidence>
<dbReference type="Pfam" id="PF25917">
    <property type="entry name" value="BSH_RND"/>
    <property type="match status" value="1"/>
</dbReference>
<evidence type="ECO:0000256" key="2">
    <source>
        <dbReference type="ARBA" id="ARBA00022448"/>
    </source>
</evidence>
<accession>A0A7Z7ETA7</accession>
<feature type="domain" description="YknX-like C-terminal permuted SH3-like" evidence="9">
    <location>
        <begin position="307"/>
        <end position="375"/>
    </location>
</feature>
<sequence length="382" mass="42354">MHNTDDFNHLTDFCLTGLTKMNTNTRFPIRTSLMATLLAVSFGLSGCGNAGAQNPEPETEVAARIPVATQQVKLSAITSSFRTTATLEAREETDVVSKANGLVEELLVEEGDYVQKGQVLARIRDEEYQIQAAQARAELNSIQQELSRMKEMAEQNMISQDSYEKLRFSADLMQARYDMAALNLAETDIRAPISGYIAKRYVKTGNLVKQYEPQKLFHIIALDSLQGNVYLPERELRHVKVGQTAQLRVSALPNEVIPATVERISPMIDTQSGTFKVVLNVANPELSLKAGMFANVNLNYATREQTVTVPRYALQSLDNQHTIFTVDADGVAHKIDVKIGFEDETHIEIVEGLNAGDEIVVNGQSNLKDAALVEVIRREQQS</sequence>
<organism evidence="10 11">
    <name type="scientific">Pseudidiomarina aestuarii</name>
    <dbReference type="NCBI Taxonomy" id="624146"/>
    <lineage>
        <taxon>Bacteria</taxon>
        <taxon>Pseudomonadati</taxon>
        <taxon>Pseudomonadota</taxon>
        <taxon>Gammaproteobacteria</taxon>
        <taxon>Alteromonadales</taxon>
        <taxon>Idiomarinaceae</taxon>
        <taxon>Pseudidiomarina</taxon>
    </lineage>
</organism>
<keyword evidence="2" id="KW-0813">Transport</keyword>
<dbReference type="InterPro" id="IPR058637">
    <property type="entry name" value="YknX-like_C"/>
</dbReference>